<gene>
    <name evidence="1" type="ORF">DSO57_1015540</name>
</gene>
<evidence type="ECO:0000313" key="2">
    <source>
        <dbReference type="Proteomes" id="UP001165960"/>
    </source>
</evidence>
<evidence type="ECO:0000313" key="1">
    <source>
        <dbReference type="EMBL" id="KAJ9058118.1"/>
    </source>
</evidence>
<proteinExistence type="predicted"/>
<name>A0ACC2S776_9FUNG</name>
<keyword evidence="2" id="KW-1185">Reference proteome</keyword>
<protein>
    <submittedName>
        <fullName evidence="1">Uncharacterized protein</fullName>
    </submittedName>
</protein>
<comment type="caution">
    <text evidence="1">The sequence shown here is derived from an EMBL/GenBank/DDBJ whole genome shotgun (WGS) entry which is preliminary data.</text>
</comment>
<accession>A0ACC2S776</accession>
<dbReference type="Proteomes" id="UP001165960">
    <property type="component" value="Unassembled WGS sequence"/>
</dbReference>
<sequence length="133" mass="14615">MCSTVHKLTDSEDLEIIFNLKIPGSRLIVVISGKIDINTRVVRIDNSFPLETQAQERNLNPDSESLQAAGPMDPGNTQPLFLGTEPPQAEAPAKSQSQNIITGLTMIMPKEELLELPNEGRGILCELHELEVL</sequence>
<reference evidence="1" key="1">
    <citation type="submission" date="2022-04" db="EMBL/GenBank/DDBJ databases">
        <title>Genome of the entomopathogenic fungus Entomophthora muscae.</title>
        <authorList>
            <person name="Elya C."/>
            <person name="Lovett B.R."/>
            <person name="Lee E."/>
            <person name="Macias A.M."/>
            <person name="Hajek A.E."/>
            <person name="De Bivort B.L."/>
            <person name="Kasson M.T."/>
            <person name="De Fine Licht H.H."/>
            <person name="Stajich J.E."/>
        </authorList>
    </citation>
    <scope>NUCLEOTIDE SEQUENCE</scope>
    <source>
        <strain evidence="1">Berkeley</strain>
    </source>
</reference>
<organism evidence="1 2">
    <name type="scientific">Entomophthora muscae</name>
    <dbReference type="NCBI Taxonomy" id="34485"/>
    <lineage>
        <taxon>Eukaryota</taxon>
        <taxon>Fungi</taxon>
        <taxon>Fungi incertae sedis</taxon>
        <taxon>Zoopagomycota</taxon>
        <taxon>Entomophthoromycotina</taxon>
        <taxon>Entomophthoromycetes</taxon>
        <taxon>Entomophthorales</taxon>
        <taxon>Entomophthoraceae</taxon>
        <taxon>Entomophthora</taxon>
    </lineage>
</organism>
<dbReference type="EMBL" id="QTSX02005741">
    <property type="protein sequence ID" value="KAJ9058118.1"/>
    <property type="molecule type" value="Genomic_DNA"/>
</dbReference>